<dbReference type="Proteomes" id="UP000232638">
    <property type="component" value="Chromosome"/>
</dbReference>
<name>A0A2K8U9S0_9GAMM</name>
<dbReference type="InterPro" id="IPR006311">
    <property type="entry name" value="TAT_signal"/>
</dbReference>
<organism evidence="1 2">
    <name type="scientific">Candidatus Thiodictyon syntrophicum</name>
    <dbReference type="NCBI Taxonomy" id="1166950"/>
    <lineage>
        <taxon>Bacteria</taxon>
        <taxon>Pseudomonadati</taxon>
        <taxon>Pseudomonadota</taxon>
        <taxon>Gammaproteobacteria</taxon>
        <taxon>Chromatiales</taxon>
        <taxon>Chromatiaceae</taxon>
        <taxon>Thiodictyon</taxon>
    </lineage>
</organism>
<evidence type="ECO:0000313" key="1">
    <source>
        <dbReference type="EMBL" id="AUB82330.1"/>
    </source>
</evidence>
<keyword evidence="2" id="KW-1185">Reference proteome</keyword>
<dbReference type="AlphaFoldDB" id="A0A2K8U9S0"/>
<evidence type="ECO:0000313" key="2">
    <source>
        <dbReference type="Proteomes" id="UP000232638"/>
    </source>
</evidence>
<dbReference type="PROSITE" id="PS51318">
    <property type="entry name" value="TAT"/>
    <property type="match status" value="1"/>
</dbReference>
<reference evidence="1 2" key="1">
    <citation type="submission" date="2017-03" db="EMBL/GenBank/DDBJ databases">
        <title>Complete genome sequence of Candidatus 'Thiodictyon syntrophicum' sp. nov. strain Cad16T, a photolithoautotroph purple sulfur bacterium isolated from an alpine meromictic lake.</title>
        <authorList>
            <person name="Luedin S.M."/>
            <person name="Pothier J.F."/>
            <person name="Danza F."/>
            <person name="Storelli N."/>
            <person name="Wittwer M."/>
            <person name="Tonolla M."/>
        </authorList>
    </citation>
    <scope>NUCLEOTIDE SEQUENCE [LARGE SCALE GENOMIC DNA]</scope>
    <source>
        <strain evidence="1 2">Cad16T</strain>
    </source>
</reference>
<dbReference type="RefSeq" id="WP_100920064.1">
    <property type="nucleotide sequence ID" value="NZ_CP020370.1"/>
</dbReference>
<proteinExistence type="predicted"/>
<protein>
    <submittedName>
        <fullName evidence="1">Uncharacterized protein</fullName>
    </submittedName>
</protein>
<sequence>MYTPVDDATPDAAAPTDAERRAALRTLGALAALTPPAVLTLLLSPRASAASITDLPEMPG</sequence>
<gene>
    <name evidence="1" type="ORF">THSYN_16165</name>
</gene>
<accession>A0A2K8U9S0</accession>
<dbReference type="EMBL" id="CP020370">
    <property type="protein sequence ID" value="AUB82330.1"/>
    <property type="molecule type" value="Genomic_DNA"/>
</dbReference>
<dbReference type="KEGG" id="tsy:THSYN_16165"/>